<dbReference type="Gene3D" id="1.10.540.10">
    <property type="entry name" value="Acyl-CoA dehydrogenase/oxidase, N-terminal domain"/>
    <property type="match status" value="1"/>
</dbReference>
<organism evidence="6 7">
    <name type="scientific">Streptomyces stelliscabiei</name>
    <dbReference type="NCBI Taxonomy" id="146820"/>
    <lineage>
        <taxon>Bacteria</taxon>
        <taxon>Bacillati</taxon>
        <taxon>Actinomycetota</taxon>
        <taxon>Actinomycetes</taxon>
        <taxon>Kitasatosporales</taxon>
        <taxon>Streptomycetaceae</taxon>
        <taxon>Streptomyces</taxon>
    </lineage>
</organism>
<dbReference type="InterPro" id="IPR046373">
    <property type="entry name" value="Acyl-CoA_Oxase/DH_mid-dom_sf"/>
</dbReference>
<proteinExistence type="inferred from homology"/>
<feature type="domain" description="Acyl-CoA dehydrogenase C-terminal" evidence="5">
    <location>
        <begin position="262"/>
        <end position="396"/>
    </location>
</feature>
<protein>
    <submittedName>
        <fullName evidence="6">3-hydroxy-9,10-secoandrosta-1,3,5(10)-triene-9, 17-dione monooxygenase</fullName>
        <ecNumber evidence="6">1.14.14.12</ecNumber>
    </submittedName>
</protein>
<comment type="caution">
    <text evidence="6">The sequence shown here is derived from an EMBL/GenBank/DDBJ whole genome shotgun (WGS) entry which is preliminary data.</text>
</comment>
<dbReference type="InterPro" id="IPR037069">
    <property type="entry name" value="AcylCoA_DH/ox_N_sf"/>
</dbReference>
<feature type="compositionally biased region" description="Polar residues" evidence="3">
    <location>
        <begin position="1"/>
        <end position="11"/>
    </location>
</feature>
<dbReference type="GO" id="GO:0005737">
    <property type="term" value="C:cytoplasm"/>
    <property type="evidence" value="ECO:0007669"/>
    <property type="project" value="TreeGrafter"/>
</dbReference>
<dbReference type="SUPFAM" id="SSF56645">
    <property type="entry name" value="Acyl-CoA dehydrogenase NM domain-like"/>
    <property type="match status" value="1"/>
</dbReference>
<dbReference type="Gene3D" id="1.20.140.10">
    <property type="entry name" value="Butyryl-CoA Dehydrogenase, subunit A, domain 3"/>
    <property type="match status" value="1"/>
</dbReference>
<evidence type="ECO:0000259" key="5">
    <source>
        <dbReference type="Pfam" id="PF08028"/>
    </source>
</evidence>
<dbReference type="OrthoDB" id="3404950at2"/>
<name>A0A8I0TTW6_9ACTN</name>
<dbReference type="SUPFAM" id="SSF47203">
    <property type="entry name" value="Acyl-CoA dehydrogenase C-terminal domain-like"/>
    <property type="match status" value="1"/>
</dbReference>
<dbReference type="Pfam" id="PF08028">
    <property type="entry name" value="Acyl-CoA_dh_2"/>
    <property type="match status" value="1"/>
</dbReference>
<dbReference type="Pfam" id="PF02771">
    <property type="entry name" value="Acyl-CoA_dh_N"/>
    <property type="match status" value="1"/>
</dbReference>
<evidence type="ECO:0000313" key="7">
    <source>
        <dbReference type="Proteomes" id="UP000629287"/>
    </source>
</evidence>
<feature type="domain" description="Acyl-CoA dehydrogenase/oxidase N-terminal" evidence="4">
    <location>
        <begin position="39"/>
        <end position="115"/>
    </location>
</feature>
<dbReference type="InterPro" id="IPR036250">
    <property type="entry name" value="AcylCo_DH-like_C"/>
</dbReference>
<sequence length="417" mass="45857">MTSAMPAQELQSIPRIAPPEPDLDPEELIRRAESMCDMLRSRQDATEAEGNISVETNQALVDAGFYRVVQPKAFGGYGFDLPTYVRMIAAISRGCPETAWVLSLTLGHVYQLSTYPLAAQLDAYGHVGDFRAPEVAARQGVGVAVPGGYRVSGAWDYASGSEHGTHILLVFVVDEPQPNVDSVRMGLFDRRDYEIVRNWNTIGMQGTGSDRVTLDDIFVPEHRTKPYPGAMEMRHTLLPPAFYEDSPLFHGPFRPFTIAESASVVIGAAEGALDLYEEGFRVRRPAGPIKVSRYELSEYQLNFGKCRALVDTARAALLQASADFMKVADEIQATNEPCSDEVERRITLVLLQGIELAHQAADIIFRTAGSSAARKDSMLGRYWRNICVMRGHVAHQVDSAAINFGRTHFGLPPVGIA</sequence>
<evidence type="ECO:0000259" key="4">
    <source>
        <dbReference type="Pfam" id="PF02771"/>
    </source>
</evidence>
<evidence type="ECO:0000256" key="3">
    <source>
        <dbReference type="SAM" id="MobiDB-lite"/>
    </source>
</evidence>
<dbReference type="EMBL" id="JADBGF010000001">
    <property type="protein sequence ID" value="MBE1601580.1"/>
    <property type="molecule type" value="Genomic_DNA"/>
</dbReference>
<dbReference type="EC" id="1.14.14.12" evidence="6"/>
<dbReference type="PANTHER" id="PTHR48083:SF19">
    <property type="entry name" value="FLAVIN-DEPENDENT MONOOXYGENASE, OXYGENASE SUBUNIT HSAA"/>
    <property type="match status" value="1"/>
</dbReference>
<keyword evidence="6" id="KW-0503">Monooxygenase</keyword>
<accession>A0A8I0TTW6</accession>
<dbReference type="GO" id="GO:0003995">
    <property type="term" value="F:acyl-CoA dehydrogenase activity"/>
    <property type="evidence" value="ECO:0007669"/>
    <property type="project" value="TreeGrafter"/>
</dbReference>
<dbReference type="InterPro" id="IPR050741">
    <property type="entry name" value="Acyl-CoA_dehydrogenase"/>
</dbReference>
<comment type="similarity">
    <text evidence="2">Belongs to the HpaH/HsaA monooxygenase family.</text>
</comment>
<gene>
    <name evidence="6" type="ORF">H4687_007709</name>
</gene>
<dbReference type="GO" id="GO:0036383">
    <property type="term" value="F:3-hydroxy-9,10-secoandrosta-1,3,5(10)-triene-9,17-dione monooxygenase activity"/>
    <property type="evidence" value="ECO:0007669"/>
    <property type="project" value="UniProtKB-EC"/>
</dbReference>
<keyword evidence="1 6" id="KW-0560">Oxidoreductase</keyword>
<feature type="region of interest" description="Disordered" evidence="3">
    <location>
        <begin position="1"/>
        <end position="23"/>
    </location>
</feature>
<reference evidence="6 7" key="1">
    <citation type="submission" date="2020-10" db="EMBL/GenBank/DDBJ databases">
        <title>Sequencing the genomes of 1000 actinobacteria strains.</title>
        <authorList>
            <person name="Klenk H.-P."/>
        </authorList>
    </citation>
    <scope>NUCLEOTIDE SEQUENCE [LARGE SCALE GENOMIC DNA]</scope>
    <source>
        <strain evidence="6 7">DSM 41803</strain>
    </source>
</reference>
<dbReference type="InterPro" id="IPR009100">
    <property type="entry name" value="AcylCoA_DH/oxidase_NM_dom_sf"/>
</dbReference>
<dbReference type="Proteomes" id="UP000629287">
    <property type="component" value="Unassembled WGS sequence"/>
</dbReference>
<evidence type="ECO:0000313" key="6">
    <source>
        <dbReference type="EMBL" id="MBE1601580.1"/>
    </source>
</evidence>
<keyword evidence="7" id="KW-1185">Reference proteome</keyword>
<dbReference type="GeneID" id="86832193"/>
<dbReference type="InterPro" id="IPR013786">
    <property type="entry name" value="AcylCoA_DH/ox_N"/>
</dbReference>
<evidence type="ECO:0000256" key="2">
    <source>
        <dbReference type="ARBA" id="ARBA00049661"/>
    </source>
</evidence>
<dbReference type="GO" id="GO:0050660">
    <property type="term" value="F:flavin adenine dinucleotide binding"/>
    <property type="evidence" value="ECO:0007669"/>
    <property type="project" value="InterPro"/>
</dbReference>
<dbReference type="RefSeq" id="WP_046913749.1">
    <property type="nucleotide sequence ID" value="NZ_JADBGF010000001.1"/>
</dbReference>
<dbReference type="InterPro" id="IPR013107">
    <property type="entry name" value="Acyl-CoA_DH_C"/>
</dbReference>
<dbReference type="PIRSF" id="PIRSF016578">
    <property type="entry name" value="HsaA"/>
    <property type="match status" value="1"/>
</dbReference>
<evidence type="ECO:0000256" key="1">
    <source>
        <dbReference type="ARBA" id="ARBA00023002"/>
    </source>
</evidence>
<dbReference type="Gene3D" id="2.40.110.10">
    <property type="entry name" value="Butyryl-CoA Dehydrogenase, subunit A, domain 2"/>
    <property type="match status" value="1"/>
</dbReference>
<dbReference type="PANTHER" id="PTHR48083">
    <property type="entry name" value="MEDIUM-CHAIN SPECIFIC ACYL-COA DEHYDROGENASE, MITOCHONDRIAL-RELATED"/>
    <property type="match status" value="1"/>
</dbReference>
<dbReference type="GO" id="GO:0033539">
    <property type="term" value="P:fatty acid beta-oxidation using acyl-CoA dehydrogenase"/>
    <property type="evidence" value="ECO:0007669"/>
    <property type="project" value="TreeGrafter"/>
</dbReference>
<dbReference type="AlphaFoldDB" id="A0A8I0TTW6"/>